<sequence length="234" mass="24846">MKKNERSPSPSYNLKTKTKPSCFGGQRSGEVHTNNQCGHVFRGMRLMVSVLALATHSLAAPSTRPQAQTAKSAEDQTARDTLLELAAALMTGGAMATTAGGRKKEVHYHNDDQSHKPQHHHAISTLIHLLLTIGSAFAPLVGAIVGPLLTNVANGITWAISHTIASGFSPPHGLFSPELGHGTDHIKEHLTSYAAEGQPETGSDAIHQVQQPAAAVEPSEPATVDDTRNEVKKI</sequence>
<evidence type="ECO:0000256" key="1">
    <source>
        <dbReference type="SAM" id="MobiDB-lite"/>
    </source>
</evidence>
<reference evidence="2 3" key="1">
    <citation type="submission" date="2019-08" db="EMBL/GenBank/DDBJ databases">
        <title>Whole genome of Aphis craccivora.</title>
        <authorList>
            <person name="Voronova N.V."/>
            <person name="Shulinski R.S."/>
            <person name="Bandarenka Y.V."/>
            <person name="Zhorov D.G."/>
            <person name="Warner D."/>
        </authorList>
    </citation>
    <scope>NUCLEOTIDE SEQUENCE [LARGE SCALE GENOMIC DNA]</scope>
    <source>
        <strain evidence="2">180601</strain>
        <tissue evidence="2">Whole Body</tissue>
    </source>
</reference>
<gene>
    <name evidence="2" type="ORF">FWK35_00002693</name>
</gene>
<dbReference type="OrthoDB" id="6598732at2759"/>
<feature type="compositionally biased region" description="Basic and acidic residues" evidence="1">
    <location>
        <begin position="225"/>
        <end position="234"/>
    </location>
</feature>
<dbReference type="EMBL" id="VUJU01000510">
    <property type="protein sequence ID" value="KAF0769918.1"/>
    <property type="molecule type" value="Genomic_DNA"/>
</dbReference>
<feature type="region of interest" description="Disordered" evidence="1">
    <location>
        <begin position="1"/>
        <end position="28"/>
    </location>
</feature>
<dbReference type="Proteomes" id="UP000478052">
    <property type="component" value="Unassembled WGS sequence"/>
</dbReference>
<name>A0A6G0ZFX7_APHCR</name>
<evidence type="ECO:0000313" key="2">
    <source>
        <dbReference type="EMBL" id="KAF0769918.1"/>
    </source>
</evidence>
<proteinExistence type="predicted"/>
<dbReference type="AlphaFoldDB" id="A0A6G0ZFX7"/>
<evidence type="ECO:0000313" key="3">
    <source>
        <dbReference type="Proteomes" id="UP000478052"/>
    </source>
</evidence>
<feature type="region of interest" description="Disordered" evidence="1">
    <location>
        <begin position="195"/>
        <end position="234"/>
    </location>
</feature>
<keyword evidence="3" id="KW-1185">Reference proteome</keyword>
<organism evidence="2 3">
    <name type="scientific">Aphis craccivora</name>
    <name type="common">Cowpea aphid</name>
    <dbReference type="NCBI Taxonomy" id="307492"/>
    <lineage>
        <taxon>Eukaryota</taxon>
        <taxon>Metazoa</taxon>
        <taxon>Ecdysozoa</taxon>
        <taxon>Arthropoda</taxon>
        <taxon>Hexapoda</taxon>
        <taxon>Insecta</taxon>
        <taxon>Pterygota</taxon>
        <taxon>Neoptera</taxon>
        <taxon>Paraneoptera</taxon>
        <taxon>Hemiptera</taxon>
        <taxon>Sternorrhyncha</taxon>
        <taxon>Aphidomorpha</taxon>
        <taxon>Aphidoidea</taxon>
        <taxon>Aphididae</taxon>
        <taxon>Aphidini</taxon>
        <taxon>Aphis</taxon>
        <taxon>Aphis</taxon>
    </lineage>
</organism>
<comment type="caution">
    <text evidence="2">The sequence shown here is derived from an EMBL/GenBank/DDBJ whole genome shotgun (WGS) entry which is preliminary data.</text>
</comment>
<accession>A0A6G0ZFX7</accession>
<protein>
    <submittedName>
        <fullName evidence="2">Uncharacterized protein</fullName>
    </submittedName>
</protein>